<evidence type="ECO:0000313" key="2">
    <source>
        <dbReference type="Proteomes" id="UP000821845"/>
    </source>
</evidence>
<keyword evidence="2" id="KW-1185">Reference proteome</keyword>
<evidence type="ECO:0000313" key="1">
    <source>
        <dbReference type="EMBL" id="KAH6931163.1"/>
    </source>
</evidence>
<reference evidence="1" key="1">
    <citation type="submission" date="2020-05" db="EMBL/GenBank/DDBJ databases">
        <title>Large-scale comparative analyses of tick genomes elucidate their genetic diversity and vector capacities.</title>
        <authorList>
            <person name="Jia N."/>
            <person name="Wang J."/>
            <person name="Shi W."/>
            <person name="Du L."/>
            <person name="Sun Y."/>
            <person name="Zhan W."/>
            <person name="Jiang J."/>
            <person name="Wang Q."/>
            <person name="Zhang B."/>
            <person name="Ji P."/>
            <person name="Sakyi L.B."/>
            <person name="Cui X."/>
            <person name="Yuan T."/>
            <person name="Jiang B."/>
            <person name="Yang W."/>
            <person name="Lam T.T.-Y."/>
            <person name="Chang Q."/>
            <person name="Ding S."/>
            <person name="Wang X."/>
            <person name="Zhu J."/>
            <person name="Ruan X."/>
            <person name="Zhao L."/>
            <person name="Wei J."/>
            <person name="Que T."/>
            <person name="Du C."/>
            <person name="Cheng J."/>
            <person name="Dai P."/>
            <person name="Han X."/>
            <person name="Huang E."/>
            <person name="Gao Y."/>
            <person name="Liu J."/>
            <person name="Shao H."/>
            <person name="Ye R."/>
            <person name="Li L."/>
            <person name="Wei W."/>
            <person name="Wang X."/>
            <person name="Wang C."/>
            <person name="Yang T."/>
            <person name="Huo Q."/>
            <person name="Li W."/>
            <person name="Guo W."/>
            <person name="Chen H."/>
            <person name="Zhou L."/>
            <person name="Ni X."/>
            <person name="Tian J."/>
            <person name="Zhou Y."/>
            <person name="Sheng Y."/>
            <person name="Liu T."/>
            <person name="Pan Y."/>
            <person name="Xia L."/>
            <person name="Li J."/>
            <person name="Zhao F."/>
            <person name="Cao W."/>
        </authorList>
    </citation>
    <scope>NUCLEOTIDE SEQUENCE</scope>
    <source>
        <strain evidence="1">Hyas-2018</strain>
    </source>
</reference>
<sequence>MNVDRENEESAQVNGDSPRKEGGVEPSVEGPVKNIEAVTDVIKAAKAEQRLQSLQQLKRLKKLRRQKRGSAAAEVIDEEDLDCPVCSKHFTKRYYLQRHLQMTVCSGKPPPAHPCEVCGKVYSRKDNLREHLRAHAGEVTRRKKYKCDHCGKTFHGISLLKIHIRVHTGERPFSCDFCNKGFPSVTALNKHRRIHTGEKPYACSECGMRFSLKGTLNRHTRIHTGIRPHKCPYCGKEFIQGGGLKAHLFHHTGMNGFKCTVCDKVFNRKARLDLHMKYLHLKEKPHVCNQCGKGFTRREDLNRHSVLHTGEKPFQCPTCHKRFAIKPSLKIHMVTHTKEEPRSCHECGRAFIRKDCLMRHMRKRHRDLLDRILLDEEDNRFAPTPVSTTGGMANADGNSKMGIQTGTVARILSEQALCESIRELLGLLVDEPTLKGFGYPDKPVDELLEAVIRRCGHSPASPDDYNYMDRLRENSKLLFTVVIDDNAVKTLLNNQTVDEVILHVLRLAKS</sequence>
<gene>
    <name evidence="1" type="ORF">HPB50_022594</name>
</gene>
<protein>
    <submittedName>
        <fullName evidence="1">Uncharacterized protein</fullName>
    </submittedName>
</protein>
<comment type="caution">
    <text evidence="1">The sequence shown here is derived from an EMBL/GenBank/DDBJ whole genome shotgun (WGS) entry which is preliminary data.</text>
</comment>
<dbReference type="EMBL" id="CM023485">
    <property type="protein sequence ID" value="KAH6931163.1"/>
    <property type="molecule type" value="Genomic_DNA"/>
</dbReference>
<dbReference type="Proteomes" id="UP000821845">
    <property type="component" value="Chromosome 5"/>
</dbReference>
<accession>A0ACB7S8T2</accession>
<name>A0ACB7S8T2_HYAAI</name>
<proteinExistence type="predicted"/>
<organism evidence="1 2">
    <name type="scientific">Hyalomma asiaticum</name>
    <name type="common">Tick</name>
    <dbReference type="NCBI Taxonomy" id="266040"/>
    <lineage>
        <taxon>Eukaryota</taxon>
        <taxon>Metazoa</taxon>
        <taxon>Ecdysozoa</taxon>
        <taxon>Arthropoda</taxon>
        <taxon>Chelicerata</taxon>
        <taxon>Arachnida</taxon>
        <taxon>Acari</taxon>
        <taxon>Parasitiformes</taxon>
        <taxon>Ixodida</taxon>
        <taxon>Ixodoidea</taxon>
        <taxon>Ixodidae</taxon>
        <taxon>Hyalomminae</taxon>
        <taxon>Hyalomma</taxon>
    </lineage>
</organism>